<dbReference type="Proteomes" id="UP000009026">
    <property type="component" value="Chromosome"/>
</dbReference>
<dbReference type="RefSeq" id="WP_002635049.1">
    <property type="nucleotide sequence ID" value="NZ_CP012109.1"/>
</dbReference>
<keyword evidence="3" id="KW-0597">Phosphoprotein</keyword>
<dbReference type="SMART" id="SM00387">
    <property type="entry name" value="HATPase_c"/>
    <property type="match status" value="1"/>
</dbReference>
<evidence type="ECO:0000313" key="9">
    <source>
        <dbReference type="EMBL" id="AKQ67217.1"/>
    </source>
</evidence>
<evidence type="ECO:0000259" key="6">
    <source>
        <dbReference type="PROSITE" id="PS50109"/>
    </source>
</evidence>
<comment type="catalytic activity">
    <reaction evidence="1">
        <text>ATP + protein L-histidine = ADP + protein N-phospho-L-histidine.</text>
        <dbReference type="EC" id="2.7.13.3"/>
    </reaction>
</comment>
<dbReference type="KEGG" id="mym:A176_004129"/>
<dbReference type="FunFam" id="3.30.450.20:FF:000099">
    <property type="entry name" value="Sensory box sensor histidine kinase"/>
    <property type="match status" value="1"/>
</dbReference>
<dbReference type="STRING" id="1297742.A176_004129"/>
<dbReference type="PRINTS" id="PR00344">
    <property type="entry name" value="BCTRLSENSOR"/>
</dbReference>
<dbReference type="InterPro" id="IPR000014">
    <property type="entry name" value="PAS"/>
</dbReference>
<dbReference type="NCBIfam" id="TIGR00229">
    <property type="entry name" value="sensory_box"/>
    <property type="match status" value="3"/>
</dbReference>
<feature type="domain" description="PAS" evidence="7">
    <location>
        <begin position="303"/>
        <end position="373"/>
    </location>
</feature>
<dbReference type="InterPro" id="IPR036097">
    <property type="entry name" value="HisK_dim/P_sf"/>
</dbReference>
<dbReference type="Gene3D" id="3.30.565.10">
    <property type="entry name" value="Histidine kinase-like ATPase, C-terminal domain"/>
    <property type="match status" value="1"/>
</dbReference>
<dbReference type="PANTHER" id="PTHR43304">
    <property type="entry name" value="PHYTOCHROME-LIKE PROTEIN CPH1"/>
    <property type="match status" value="1"/>
</dbReference>
<dbReference type="CDD" id="cd00130">
    <property type="entry name" value="PAS"/>
    <property type="match status" value="3"/>
</dbReference>
<feature type="domain" description="PAC" evidence="8">
    <location>
        <begin position="250"/>
        <end position="302"/>
    </location>
</feature>
<dbReference type="PROSITE" id="PS50112">
    <property type="entry name" value="PAS"/>
    <property type="match status" value="2"/>
</dbReference>
<evidence type="ECO:0000313" key="10">
    <source>
        <dbReference type="Proteomes" id="UP000009026"/>
    </source>
</evidence>
<dbReference type="AlphaFoldDB" id="A0A0H4XG65"/>
<dbReference type="Pfam" id="PF00512">
    <property type="entry name" value="HisKA"/>
    <property type="match status" value="1"/>
</dbReference>
<dbReference type="SMART" id="SM00086">
    <property type="entry name" value="PAC"/>
    <property type="match status" value="2"/>
</dbReference>
<evidence type="ECO:0000256" key="1">
    <source>
        <dbReference type="ARBA" id="ARBA00000085"/>
    </source>
</evidence>
<dbReference type="InterPro" id="IPR036890">
    <property type="entry name" value="HATPase_C_sf"/>
</dbReference>
<dbReference type="EMBL" id="CP012109">
    <property type="protein sequence ID" value="AKQ67217.1"/>
    <property type="molecule type" value="Genomic_DNA"/>
</dbReference>
<dbReference type="InterPro" id="IPR004358">
    <property type="entry name" value="Sig_transdc_His_kin-like_C"/>
</dbReference>
<dbReference type="InterPro" id="IPR013655">
    <property type="entry name" value="PAS_fold_3"/>
</dbReference>
<dbReference type="SMART" id="SM00091">
    <property type="entry name" value="PAS"/>
    <property type="match status" value="3"/>
</dbReference>
<name>A0A0H4XG65_9BACT</name>
<dbReference type="EC" id="2.7.13.3" evidence="2"/>
<dbReference type="CDD" id="cd00082">
    <property type="entry name" value="HisKA"/>
    <property type="match status" value="1"/>
</dbReference>
<feature type="domain" description="Histidine kinase" evidence="6">
    <location>
        <begin position="431"/>
        <end position="645"/>
    </location>
</feature>
<dbReference type="SUPFAM" id="SSF55785">
    <property type="entry name" value="PYP-like sensor domain (PAS domain)"/>
    <property type="match status" value="3"/>
</dbReference>
<dbReference type="Pfam" id="PF08447">
    <property type="entry name" value="PAS_3"/>
    <property type="match status" value="1"/>
</dbReference>
<dbReference type="Pfam" id="PF08448">
    <property type="entry name" value="PAS_4"/>
    <property type="match status" value="2"/>
</dbReference>
<dbReference type="PANTHER" id="PTHR43304:SF1">
    <property type="entry name" value="PAC DOMAIN-CONTAINING PROTEIN"/>
    <property type="match status" value="1"/>
</dbReference>
<feature type="domain" description="PAC" evidence="8">
    <location>
        <begin position="90"/>
        <end position="142"/>
    </location>
</feature>
<accession>A0A0H4XG65</accession>
<organism evidence="9 10">
    <name type="scientific">Pseudomyxococcus hansupus</name>
    <dbReference type="NCBI Taxonomy" id="1297742"/>
    <lineage>
        <taxon>Bacteria</taxon>
        <taxon>Pseudomonadati</taxon>
        <taxon>Myxococcota</taxon>
        <taxon>Myxococcia</taxon>
        <taxon>Myxococcales</taxon>
        <taxon>Cystobacterineae</taxon>
        <taxon>Myxococcaceae</taxon>
        <taxon>Pseudomyxococcus</taxon>
    </lineage>
</organism>
<dbReference type="SUPFAM" id="SSF47384">
    <property type="entry name" value="Homodimeric domain of signal transducing histidine kinase"/>
    <property type="match status" value="1"/>
</dbReference>
<dbReference type="InterPro" id="IPR003661">
    <property type="entry name" value="HisK_dim/P_dom"/>
</dbReference>
<protein>
    <recommendedName>
        <fullName evidence="2">histidine kinase</fullName>
        <ecNumber evidence="2">2.7.13.3</ecNumber>
    </recommendedName>
</protein>
<dbReference type="eggNOG" id="COG2205">
    <property type="taxonomic scope" value="Bacteria"/>
</dbReference>
<keyword evidence="4" id="KW-0808">Transferase</keyword>
<gene>
    <name evidence="9" type="ORF">A176_004129</name>
</gene>
<dbReference type="InterPro" id="IPR003594">
    <property type="entry name" value="HATPase_dom"/>
</dbReference>
<keyword evidence="5 9" id="KW-0418">Kinase</keyword>
<evidence type="ECO:0000256" key="3">
    <source>
        <dbReference type="ARBA" id="ARBA00022553"/>
    </source>
</evidence>
<dbReference type="SMART" id="SM00388">
    <property type="entry name" value="HisKA"/>
    <property type="match status" value="1"/>
</dbReference>
<dbReference type="PROSITE" id="PS50113">
    <property type="entry name" value="PAC"/>
    <property type="match status" value="2"/>
</dbReference>
<evidence type="ECO:0000256" key="4">
    <source>
        <dbReference type="ARBA" id="ARBA00022679"/>
    </source>
</evidence>
<sequence>MLEGHIEGVEPLDDARVSLDTLQAFVALLDAEGRLLDLNQTAMAWLRATSARELRGHPFWLLPVWRRTTGEQERLRQAAVLAARGVRFREDVELRHVMSDSEARVLDLSLAPVRSSRGVVTYVLVEGHDVTERKQAEAALTRRNAELEAALARTRRPAAAWHPPFEHPTSLETVQRSEERYRCLVDAMAQVVWTANTSGDCSGHNQAWSDFTGQTEQAALAQGWLHMVHAEDRERVCEDWRRALESHSVFDSEYRVRRPDGRYTPVHSRAVAVREADGTPREWVGTLSDITERTAVEAELRESQARFQAIIDAAPAAIYVKSPDGRLLMVNRFFTQQLGRSREQLLGRTDLDLFPPEQAAIIRGHDVQVLTTNQPLEVEEPVSNHRGARVFRSLKFPLRSAEGVPTALGGISTDVTEKRRIDDVAKRLLDIVGHDLRSPTAAILTTTGMLRRRPLDEAMRRPFERIHRSARRVEHLLQVLMDFTQAQLGGGIQLEPIRGDLRALVAAIVEDARTAHPEREVRFIQRGEALGDWDPERLERLLGHLLDNAFIHGAPDTPIDVLCLTGRKAVLLGVRNQGVPIPPEVRATLFEPIRRASHQAETVRHSLGLSLYLVRELTRAHQGRIRVASTALHGTTFYISLPRPPT</sequence>
<dbReference type="SUPFAM" id="SSF55874">
    <property type="entry name" value="ATPase domain of HSP90 chaperone/DNA topoisomerase II/histidine kinase"/>
    <property type="match status" value="1"/>
</dbReference>
<dbReference type="Gene3D" id="3.30.450.20">
    <property type="entry name" value="PAS domain"/>
    <property type="match status" value="3"/>
</dbReference>
<evidence type="ECO:0000259" key="8">
    <source>
        <dbReference type="PROSITE" id="PS50113"/>
    </source>
</evidence>
<dbReference type="InterPro" id="IPR001610">
    <property type="entry name" value="PAC"/>
</dbReference>
<dbReference type="InterPro" id="IPR035965">
    <property type="entry name" value="PAS-like_dom_sf"/>
</dbReference>
<feature type="domain" description="PAS" evidence="7">
    <location>
        <begin position="177"/>
        <end position="247"/>
    </location>
</feature>
<dbReference type="Gene3D" id="1.10.287.130">
    <property type="match status" value="1"/>
</dbReference>
<dbReference type="PATRIC" id="fig|1297742.4.peg.4174"/>
<dbReference type="GO" id="GO:0000155">
    <property type="term" value="F:phosphorelay sensor kinase activity"/>
    <property type="evidence" value="ECO:0007669"/>
    <property type="project" value="InterPro"/>
</dbReference>
<dbReference type="InterPro" id="IPR000700">
    <property type="entry name" value="PAS-assoc_C"/>
</dbReference>
<evidence type="ECO:0000256" key="5">
    <source>
        <dbReference type="ARBA" id="ARBA00022777"/>
    </source>
</evidence>
<evidence type="ECO:0000256" key="2">
    <source>
        <dbReference type="ARBA" id="ARBA00012438"/>
    </source>
</evidence>
<dbReference type="InterPro" id="IPR052162">
    <property type="entry name" value="Sensor_kinase/Photoreceptor"/>
</dbReference>
<dbReference type="eggNOG" id="COG3829">
    <property type="taxonomic scope" value="Bacteria"/>
</dbReference>
<reference evidence="9 10" key="1">
    <citation type="journal article" date="2016" name="PLoS ONE">
        <title>Complete Genome Sequence and Comparative Genomics of a Novel Myxobacterium Myxococcus hansupus.</title>
        <authorList>
            <person name="Sharma G."/>
            <person name="Narwani T."/>
            <person name="Subramanian S."/>
        </authorList>
    </citation>
    <scope>NUCLEOTIDE SEQUENCE [LARGE SCALE GENOMIC DNA]</scope>
    <source>
        <strain evidence="10">mixupus</strain>
    </source>
</reference>
<dbReference type="InterPro" id="IPR013656">
    <property type="entry name" value="PAS_4"/>
</dbReference>
<dbReference type="OrthoDB" id="9787818at2"/>
<evidence type="ECO:0000259" key="7">
    <source>
        <dbReference type="PROSITE" id="PS50112"/>
    </source>
</evidence>
<keyword evidence="10" id="KW-1185">Reference proteome</keyword>
<dbReference type="Pfam" id="PF02518">
    <property type="entry name" value="HATPase_c"/>
    <property type="match status" value="1"/>
</dbReference>
<dbReference type="PROSITE" id="PS50109">
    <property type="entry name" value="HIS_KIN"/>
    <property type="match status" value="1"/>
</dbReference>
<proteinExistence type="predicted"/>
<dbReference type="InterPro" id="IPR005467">
    <property type="entry name" value="His_kinase_dom"/>
</dbReference>